<evidence type="ECO:0000256" key="2">
    <source>
        <dbReference type="ARBA" id="ARBA00022475"/>
    </source>
</evidence>
<evidence type="ECO:0000256" key="3">
    <source>
        <dbReference type="ARBA" id="ARBA00022692"/>
    </source>
</evidence>
<evidence type="ECO:0000256" key="4">
    <source>
        <dbReference type="ARBA" id="ARBA00022989"/>
    </source>
</evidence>
<comment type="subcellular location">
    <subcellularLocation>
        <location evidence="1">Cell membrane</location>
        <topology evidence="1">Multi-pass membrane protein</topology>
    </subcellularLocation>
</comment>
<gene>
    <name evidence="7" type="ORF">DSCO28_64480</name>
</gene>
<feature type="transmembrane region" description="Helical" evidence="6">
    <location>
        <begin position="334"/>
        <end position="356"/>
    </location>
</feature>
<keyword evidence="3 6" id="KW-0812">Transmembrane</keyword>
<dbReference type="PANTHER" id="PTHR30250">
    <property type="entry name" value="PST FAMILY PREDICTED COLANIC ACID TRANSPORTER"/>
    <property type="match status" value="1"/>
</dbReference>
<dbReference type="PANTHER" id="PTHR30250:SF11">
    <property type="entry name" value="O-ANTIGEN TRANSPORTER-RELATED"/>
    <property type="match status" value="1"/>
</dbReference>
<protein>
    <submittedName>
        <fullName evidence="7">Flippase</fullName>
    </submittedName>
</protein>
<dbReference type="InterPro" id="IPR002797">
    <property type="entry name" value="Polysacc_synth"/>
</dbReference>
<feature type="transmembrane region" description="Helical" evidence="6">
    <location>
        <begin position="77"/>
        <end position="98"/>
    </location>
</feature>
<feature type="transmembrane region" description="Helical" evidence="6">
    <location>
        <begin position="489"/>
        <end position="512"/>
    </location>
</feature>
<feature type="transmembrane region" description="Helical" evidence="6">
    <location>
        <begin position="409"/>
        <end position="433"/>
    </location>
</feature>
<evidence type="ECO:0000313" key="8">
    <source>
        <dbReference type="Proteomes" id="UP000425960"/>
    </source>
</evidence>
<feature type="transmembrane region" description="Helical" evidence="6">
    <location>
        <begin position="439"/>
        <end position="456"/>
    </location>
</feature>
<feature type="transmembrane region" description="Helical" evidence="6">
    <location>
        <begin position="376"/>
        <end position="397"/>
    </location>
</feature>
<feature type="transmembrane region" description="Helical" evidence="6">
    <location>
        <begin position="119"/>
        <end position="139"/>
    </location>
</feature>
<accession>A0A5K8A046</accession>
<dbReference type="KEGG" id="dov:DSCO28_64480"/>
<evidence type="ECO:0000256" key="5">
    <source>
        <dbReference type="ARBA" id="ARBA00023136"/>
    </source>
</evidence>
<sequence>MIAEGTAINDTILILARHMNNNQETKNIDAKQTHLSDMSMITKGAGITLSGTIVGKAFIFLLTVYLARSLGASNVGIYFLGVTIVHTMAIFAVAGLNVGMVRYVAIYRGRGDDRRLKGAVLFAAVVSFLIGLAMVGIVYLSGEWAATKLFNKPALREALYWLVISIPFECLMRVFLSATRGLKHMHYTAIIENWSWTGLRLLLAIVLISGFGMGLKGAFMAFLISSVVTATLALIAAARVMPLLDRSVKPIYEAGEILRFSLPMLFTALIYDLVSHLDILMLGLFVSASDVGIYSVAVRIVQLGQVVFMAFQPIFQPFVAELNDKKEHDRLQKLLQALTHWSVMLSLPVFLSLLVFPEFFLSFFGNGFVPGAKSLSILAASLVFSTLSNLPAAILFMSGRSDLSLINNLTVLLINAILNYLLIPIFGIVGAAMATGTSYLVLCIIRIVEVYTVMGIQPFHYQIWKPFTAGLVVTTVLILIRLSGWANGLLGSFFLVCISLISYFSLVIMLRIDDQQTQIGNMIWKKFSGFMR</sequence>
<feature type="transmembrane region" description="Helical" evidence="6">
    <location>
        <begin position="44"/>
        <end position="65"/>
    </location>
</feature>
<dbReference type="InterPro" id="IPR050833">
    <property type="entry name" value="Poly_Biosynth_Transport"/>
</dbReference>
<organism evidence="7 8">
    <name type="scientific">Desulfosarcina ovata subsp. sediminis</name>
    <dbReference type="NCBI Taxonomy" id="885957"/>
    <lineage>
        <taxon>Bacteria</taxon>
        <taxon>Pseudomonadati</taxon>
        <taxon>Thermodesulfobacteriota</taxon>
        <taxon>Desulfobacteria</taxon>
        <taxon>Desulfobacterales</taxon>
        <taxon>Desulfosarcinaceae</taxon>
        <taxon>Desulfosarcina</taxon>
    </lineage>
</organism>
<evidence type="ECO:0000256" key="6">
    <source>
        <dbReference type="SAM" id="Phobius"/>
    </source>
</evidence>
<feature type="transmembrane region" description="Helical" evidence="6">
    <location>
        <begin position="197"/>
        <end position="215"/>
    </location>
</feature>
<reference evidence="7 8" key="1">
    <citation type="submission" date="2019-11" db="EMBL/GenBank/DDBJ databases">
        <title>Comparative genomics of hydrocarbon-degrading Desulfosarcina strains.</title>
        <authorList>
            <person name="Watanabe M."/>
            <person name="Kojima H."/>
            <person name="Fukui M."/>
        </authorList>
    </citation>
    <scope>NUCLEOTIDE SEQUENCE [LARGE SCALE GENOMIC DNA]</scope>
    <source>
        <strain evidence="7 8">28bB2T</strain>
    </source>
</reference>
<keyword evidence="5 6" id="KW-0472">Membrane</keyword>
<dbReference type="CDD" id="cd13128">
    <property type="entry name" value="MATE_Wzx_like"/>
    <property type="match status" value="1"/>
</dbReference>
<dbReference type="EMBL" id="AP021876">
    <property type="protein sequence ID" value="BBO85882.1"/>
    <property type="molecule type" value="Genomic_DNA"/>
</dbReference>
<evidence type="ECO:0000256" key="1">
    <source>
        <dbReference type="ARBA" id="ARBA00004651"/>
    </source>
</evidence>
<proteinExistence type="predicted"/>
<dbReference type="Proteomes" id="UP000425960">
    <property type="component" value="Chromosome"/>
</dbReference>
<keyword evidence="2" id="KW-1003">Cell membrane</keyword>
<feature type="transmembrane region" description="Helical" evidence="6">
    <location>
        <begin position="159"/>
        <end position="176"/>
    </location>
</feature>
<evidence type="ECO:0000313" key="7">
    <source>
        <dbReference type="EMBL" id="BBO85882.1"/>
    </source>
</evidence>
<dbReference type="Pfam" id="PF01943">
    <property type="entry name" value="Polysacc_synt"/>
    <property type="match status" value="1"/>
</dbReference>
<feature type="transmembrane region" description="Helical" evidence="6">
    <location>
        <begin position="463"/>
        <end position="483"/>
    </location>
</feature>
<dbReference type="AlphaFoldDB" id="A0A5K8A046"/>
<keyword evidence="4 6" id="KW-1133">Transmembrane helix</keyword>
<name>A0A5K8A046_9BACT</name>
<dbReference type="GO" id="GO:0005886">
    <property type="term" value="C:plasma membrane"/>
    <property type="evidence" value="ECO:0007669"/>
    <property type="project" value="UniProtKB-SubCell"/>
</dbReference>
<feature type="transmembrane region" description="Helical" evidence="6">
    <location>
        <begin position="262"/>
        <end position="286"/>
    </location>
</feature>
<feature type="transmembrane region" description="Helical" evidence="6">
    <location>
        <begin position="221"/>
        <end position="241"/>
    </location>
</feature>